<dbReference type="Gene3D" id="3.90.550.10">
    <property type="entry name" value="Spore Coat Polysaccharide Biosynthesis Protein SpsA, Chain A"/>
    <property type="match status" value="1"/>
</dbReference>
<comment type="similarity">
    <text evidence="1">Belongs to the glycosyltransferase 15 family.</text>
</comment>
<organism evidence="5 6">
    <name type="scientific">Mycoemilia scoparia</name>
    <dbReference type="NCBI Taxonomy" id="417184"/>
    <lineage>
        <taxon>Eukaryota</taxon>
        <taxon>Fungi</taxon>
        <taxon>Fungi incertae sedis</taxon>
        <taxon>Zoopagomycota</taxon>
        <taxon>Kickxellomycotina</taxon>
        <taxon>Kickxellomycetes</taxon>
        <taxon>Kickxellales</taxon>
        <taxon>Kickxellaceae</taxon>
        <taxon>Mycoemilia</taxon>
    </lineage>
</organism>
<dbReference type="PANTHER" id="PTHR31121">
    <property type="entry name" value="ALPHA-1,2 MANNOSYLTRANSFERASE KTR1"/>
    <property type="match status" value="1"/>
</dbReference>
<keyword evidence="2" id="KW-0808">Transferase</keyword>
<protein>
    <submittedName>
        <fullName evidence="5">Uncharacterized protein</fullName>
    </submittedName>
</protein>
<evidence type="ECO:0000256" key="4">
    <source>
        <dbReference type="SAM" id="Phobius"/>
    </source>
</evidence>
<dbReference type="GO" id="GO:0000032">
    <property type="term" value="P:cell wall mannoprotein biosynthetic process"/>
    <property type="evidence" value="ECO:0007669"/>
    <property type="project" value="TreeGrafter"/>
</dbReference>
<dbReference type="EMBL" id="JANBPU010000034">
    <property type="protein sequence ID" value="KAJ1919008.1"/>
    <property type="molecule type" value="Genomic_DNA"/>
</dbReference>
<dbReference type="GO" id="GO:0006487">
    <property type="term" value="P:protein N-linked glycosylation"/>
    <property type="evidence" value="ECO:0007669"/>
    <property type="project" value="TreeGrafter"/>
</dbReference>
<feature type="active site" description="Nucleophile" evidence="3">
    <location>
        <position position="268"/>
    </location>
</feature>
<evidence type="ECO:0000313" key="5">
    <source>
        <dbReference type="EMBL" id="KAJ1919008.1"/>
    </source>
</evidence>
<dbReference type="OrthoDB" id="439943at2759"/>
<dbReference type="FunFam" id="3.90.550.10:FF:000051">
    <property type="entry name" value="Alpha-1,2-mannosyltransferase (Ktr4)"/>
    <property type="match status" value="1"/>
</dbReference>
<reference evidence="5" key="1">
    <citation type="submission" date="2022-07" db="EMBL/GenBank/DDBJ databases">
        <title>Phylogenomic reconstructions and comparative analyses of Kickxellomycotina fungi.</title>
        <authorList>
            <person name="Reynolds N.K."/>
            <person name="Stajich J.E."/>
            <person name="Barry K."/>
            <person name="Grigoriev I.V."/>
            <person name="Crous P."/>
            <person name="Smith M.E."/>
        </authorList>
    </citation>
    <scope>NUCLEOTIDE SEQUENCE</scope>
    <source>
        <strain evidence="5">NBRC 100468</strain>
    </source>
</reference>
<dbReference type="AlphaFoldDB" id="A0A9W8A4J4"/>
<dbReference type="Pfam" id="PF01793">
    <property type="entry name" value="Glyco_transf_15"/>
    <property type="match status" value="1"/>
</dbReference>
<evidence type="ECO:0000256" key="2">
    <source>
        <dbReference type="ARBA" id="ARBA00022679"/>
    </source>
</evidence>
<dbReference type="InterPro" id="IPR029044">
    <property type="entry name" value="Nucleotide-diphossugar_trans"/>
</dbReference>
<dbReference type="InterPro" id="IPR002685">
    <property type="entry name" value="Glyco_trans_15"/>
</dbReference>
<sequence length="392" mass="46599">MSKTNAVFWAVFVTIVSIALNTFIEHPVLPQLQFWDGFKFTKTINEVPDMYSPNGTKPVKAAFVILVRNTELIGMRKAMQSIEDRFNRKHNYPYVFLNDVPFTEEFIEGTRTMTRAKTSYGLIPKEHWSYPDHIDVDLAKQKYKEMGENSVHYGATESYHLMCNFQSGYFFRHPLLEEYDYYWRIEPNVEYPCDIDFDPFLHMQNGNYKYSFTITLYEYPNTIPTIWSAVKEFIETYPELIPERNAFQWIARDGGKKYTGCHFWSNFEIADLRFFRSKEYITFYDFLSSKGGFFYERWGDAVVHSLAVALFLQKEDVYWFKDLGYFHHPWTNCPLGDEWIKRKCTCTQDTLLNSQTHKYAECGFVWDKLPGKDDKVDLNEPLYSPYYELDYN</sequence>
<keyword evidence="4" id="KW-1133">Transmembrane helix</keyword>
<feature type="transmembrane region" description="Helical" evidence="4">
    <location>
        <begin position="6"/>
        <end position="24"/>
    </location>
</feature>
<dbReference type="GO" id="GO:0000026">
    <property type="term" value="F:alpha-1,2-mannosyltransferase activity"/>
    <property type="evidence" value="ECO:0007669"/>
    <property type="project" value="TreeGrafter"/>
</dbReference>
<keyword evidence="6" id="KW-1185">Reference proteome</keyword>
<evidence type="ECO:0000313" key="6">
    <source>
        <dbReference type="Proteomes" id="UP001150538"/>
    </source>
</evidence>
<dbReference type="PIRSF" id="PIRSF018153">
    <property type="entry name" value="Glyco_trans_15"/>
    <property type="match status" value="1"/>
</dbReference>
<dbReference type="Proteomes" id="UP001150538">
    <property type="component" value="Unassembled WGS sequence"/>
</dbReference>
<keyword evidence="4" id="KW-0472">Membrane</keyword>
<accession>A0A9W8A4J4</accession>
<evidence type="ECO:0000256" key="1">
    <source>
        <dbReference type="ARBA" id="ARBA00007677"/>
    </source>
</evidence>
<dbReference type="SUPFAM" id="SSF53448">
    <property type="entry name" value="Nucleotide-diphospho-sugar transferases"/>
    <property type="match status" value="1"/>
</dbReference>
<dbReference type="GO" id="GO:0005794">
    <property type="term" value="C:Golgi apparatus"/>
    <property type="evidence" value="ECO:0007669"/>
    <property type="project" value="TreeGrafter"/>
</dbReference>
<keyword evidence="4" id="KW-0812">Transmembrane</keyword>
<proteinExistence type="inferred from homology"/>
<dbReference type="GO" id="GO:0016020">
    <property type="term" value="C:membrane"/>
    <property type="evidence" value="ECO:0007669"/>
    <property type="project" value="InterPro"/>
</dbReference>
<name>A0A9W8A4J4_9FUNG</name>
<dbReference type="PANTHER" id="PTHR31121:SF6">
    <property type="entry name" value="ALPHA-1,2 MANNOSYLTRANSFERASE KTR1"/>
    <property type="match status" value="1"/>
</dbReference>
<gene>
    <name evidence="5" type="ORF">H4219_002267</name>
</gene>
<comment type="caution">
    <text evidence="5">The sequence shown here is derived from an EMBL/GenBank/DDBJ whole genome shotgun (WGS) entry which is preliminary data.</text>
</comment>
<evidence type="ECO:0000256" key="3">
    <source>
        <dbReference type="PIRSR" id="PIRSR018153-1"/>
    </source>
</evidence>